<feature type="domain" description="Ketoreductase" evidence="4">
    <location>
        <begin position="3"/>
        <end position="182"/>
    </location>
</feature>
<evidence type="ECO:0000313" key="5">
    <source>
        <dbReference type="EMBL" id="CAA9269451.1"/>
    </source>
</evidence>
<dbReference type="Gene3D" id="3.40.50.720">
    <property type="entry name" value="NAD(P)-binding Rossmann-like Domain"/>
    <property type="match status" value="1"/>
</dbReference>
<dbReference type="InterPro" id="IPR002347">
    <property type="entry name" value="SDR_fam"/>
</dbReference>
<dbReference type="GO" id="GO:0016020">
    <property type="term" value="C:membrane"/>
    <property type="evidence" value="ECO:0007669"/>
    <property type="project" value="TreeGrafter"/>
</dbReference>
<name>A0A6J4J6Q8_9ACTN</name>
<comment type="similarity">
    <text evidence="1 3">Belongs to the short-chain dehydrogenases/reductases (SDR) family.</text>
</comment>
<evidence type="ECO:0000256" key="1">
    <source>
        <dbReference type="ARBA" id="ARBA00006484"/>
    </source>
</evidence>
<dbReference type="EMBL" id="CADCTP010000257">
    <property type="protein sequence ID" value="CAA9269451.1"/>
    <property type="molecule type" value="Genomic_DNA"/>
</dbReference>
<accession>A0A6J4J6Q8</accession>
<dbReference type="AlphaFoldDB" id="A0A6J4J6Q8"/>
<dbReference type="InterPro" id="IPR057326">
    <property type="entry name" value="KR_dom"/>
</dbReference>
<protein>
    <recommendedName>
        <fullName evidence="4">Ketoreductase domain-containing protein</fullName>
    </recommendedName>
</protein>
<dbReference type="InterPro" id="IPR036291">
    <property type="entry name" value="NAD(P)-bd_dom_sf"/>
</dbReference>
<gene>
    <name evidence="5" type="ORF">AVDCRST_MAG41-2873</name>
</gene>
<dbReference type="PRINTS" id="PR00080">
    <property type="entry name" value="SDRFAMILY"/>
</dbReference>
<dbReference type="Pfam" id="PF00106">
    <property type="entry name" value="adh_short"/>
    <property type="match status" value="1"/>
</dbReference>
<dbReference type="PANTHER" id="PTHR44196">
    <property type="entry name" value="DEHYDROGENASE/REDUCTASE SDR FAMILY MEMBER 7B"/>
    <property type="match status" value="1"/>
</dbReference>
<dbReference type="SUPFAM" id="SSF51735">
    <property type="entry name" value="NAD(P)-binding Rossmann-fold domains"/>
    <property type="match status" value="1"/>
</dbReference>
<dbReference type="PIRSF" id="PIRSF000126">
    <property type="entry name" value="11-beta-HSD1"/>
    <property type="match status" value="1"/>
</dbReference>
<dbReference type="SMART" id="SM00822">
    <property type="entry name" value="PKS_KR"/>
    <property type="match status" value="1"/>
</dbReference>
<evidence type="ECO:0000259" key="4">
    <source>
        <dbReference type="SMART" id="SM00822"/>
    </source>
</evidence>
<proteinExistence type="inferred from homology"/>
<reference evidence="5" key="1">
    <citation type="submission" date="2020-02" db="EMBL/GenBank/DDBJ databases">
        <authorList>
            <person name="Meier V. D."/>
        </authorList>
    </citation>
    <scope>NUCLEOTIDE SEQUENCE</scope>
    <source>
        <strain evidence="5">AVDCRST_MAG41</strain>
    </source>
</reference>
<keyword evidence="2" id="KW-0560">Oxidoreductase</keyword>
<dbReference type="GO" id="GO:0016491">
    <property type="term" value="F:oxidoreductase activity"/>
    <property type="evidence" value="ECO:0007669"/>
    <property type="project" value="UniProtKB-KW"/>
</dbReference>
<dbReference type="PRINTS" id="PR00081">
    <property type="entry name" value="GDHRDH"/>
</dbReference>
<evidence type="ECO:0000256" key="3">
    <source>
        <dbReference type="RuleBase" id="RU000363"/>
    </source>
</evidence>
<organism evidence="5">
    <name type="scientific">uncultured Mycobacteriales bacterium</name>
    <dbReference type="NCBI Taxonomy" id="581187"/>
    <lineage>
        <taxon>Bacteria</taxon>
        <taxon>Bacillati</taxon>
        <taxon>Actinomycetota</taxon>
        <taxon>Actinomycetes</taxon>
        <taxon>Mycobacteriales</taxon>
        <taxon>environmental samples</taxon>
    </lineage>
</organism>
<sequence>MPLTALVTGATAGIGAAFARQLAAEGSGLVLVARDTARLESVAAELRAAHGVPVEVLPADLTDAEATRPVLDRLAERDRPVDLLVNNAGMGLKGRFWQTPLADQERMLALNCTSVLRLSHAALGAMVPRGRGDIIVVSSMAGFAPGSRGSYGASKAWATAFAESLAGQLTGTGVHVSAVAPGFVHTEFHQRAGLDMSKLPDLMWLDAPAVAATALRDHRAGKVVSVPGAQYKALAVAARLVPRNAARTITEAFRRRAL</sequence>
<evidence type="ECO:0000256" key="2">
    <source>
        <dbReference type="ARBA" id="ARBA00023002"/>
    </source>
</evidence>
<dbReference type="PANTHER" id="PTHR44196:SF2">
    <property type="entry name" value="SHORT-CHAIN DEHYDROGENASE-RELATED"/>
    <property type="match status" value="1"/>
</dbReference>